<dbReference type="RefSeq" id="WP_002847655.1">
    <property type="nucleotide sequence ID" value="NZ_ADKM02000044.1"/>
</dbReference>
<organism evidence="2 3">
    <name type="scientific">Ruminococcus albus 8</name>
    <dbReference type="NCBI Taxonomy" id="246199"/>
    <lineage>
        <taxon>Bacteria</taxon>
        <taxon>Bacillati</taxon>
        <taxon>Bacillota</taxon>
        <taxon>Clostridia</taxon>
        <taxon>Eubacteriales</taxon>
        <taxon>Oscillospiraceae</taxon>
        <taxon>Ruminococcus</taxon>
    </lineage>
</organism>
<evidence type="ECO:0000256" key="1">
    <source>
        <dbReference type="SAM" id="SignalP"/>
    </source>
</evidence>
<feature type="signal peptide" evidence="1">
    <location>
        <begin position="1"/>
        <end position="19"/>
    </location>
</feature>
<dbReference type="eggNOG" id="ENOG502ZJYB">
    <property type="taxonomic scope" value="Bacteria"/>
</dbReference>
<comment type="caution">
    <text evidence="2">The sequence shown here is derived from an EMBL/GenBank/DDBJ whole genome shotgun (WGS) entry which is preliminary data.</text>
</comment>
<keyword evidence="1" id="KW-0732">Signal</keyword>
<keyword evidence="3" id="KW-1185">Reference proteome</keyword>
<dbReference type="EMBL" id="ADKM02000044">
    <property type="protein sequence ID" value="EGC04029.1"/>
    <property type="molecule type" value="Genomic_DNA"/>
</dbReference>
<protein>
    <submittedName>
        <fullName evidence="2">Conserved domain protein</fullName>
    </submittedName>
</protein>
<gene>
    <name evidence="2" type="ORF">CUS_4628</name>
</gene>
<dbReference type="Proteomes" id="UP000004259">
    <property type="component" value="Unassembled WGS sequence"/>
</dbReference>
<dbReference type="AlphaFoldDB" id="E9S9K7"/>
<proteinExistence type="predicted"/>
<evidence type="ECO:0000313" key="2">
    <source>
        <dbReference type="EMBL" id="EGC04029.1"/>
    </source>
</evidence>
<evidence type="ECO:0000313" key="3">
    <source>
        <dbReference type="Proteomes" id="UP000004259"/>
    </source>
</evidence>
<accession>E9S9K7</accession>
<sequence length="226" mass="25659">MRKITIITIVMLVAGIISSCGDTSTADTQQSTTTGLTTTTQITTATIVEEAESNVESEANKLDTSIWKIEYYVDKFGDPNPNCPFVFGRIIDGVFSNSAVKNESLTVKILFDDKLAFALYEYNSIEVNNTYSKQRDYEVTFKYTNGEQYTFDAYMYAKSGDRVILNDWGYKAFIKHMNAGETIKVYIEEKERPICNFLFEIDGTGFKDVYKEYQELVSSDIDESVE</sequence>
<dbReference type="PROSITE" id="PS51257">
    <property type="entry name" value="PROKAR_LIPOPROTEIN"/>
    <property type="match status" value="1"/>
</dbReference>
<dbReference type="STRING" id="246199.CUS_4628"/>
<reference evidence="2 3" key="1">
    <citation type="submission" date="2011-02" db="EMBL/GenBank/DDBJ databases">
        <authorList>
            <person name="Nelson K.E."/>
            <person name="Sutton G."/>
            <person name="Torralba M."/>
            <person name="Durkin S."/>
            <person name="Harkins D."/>
            <person name="Montgomery R."/>
            <person name="Ziemer C."/>
            <person name="Klaassens E."/>
            <person name="Ocuiv P."/>
            <person name="Morrison M."/>
        </authorList>
    </citation>
    <scope>NUCLEOTIDE SEQUENCE [LARGE SCALE GENOMIC DNA]</scope>
    <source>
        <strain evidence="2 3">8</strain>
    </source>
</reference>
<name>E9S9K7_RUMAL</name>
<feature type="chain" id="PRO_5038848757" evidence="1">
    <location>
        <begin position="20"/>
        <end position="226"/>
    </location>
</feature>